<dbReference type="EMBL" id="AP019536">
    <property type="protein sequence ID" value="BBJ00688.1"/>
    <property type="molecule type" value="Genomic_DNA"/>
</dbReference>
<feature type="chain" id="PRO_5043049459" evidence="1">
    <location>
        <begin position="30"/>
        <end position="177"/>
    </location>
</feature>
<proteinExistence type="predicted"/>
<keyword evidence="1" id="KW-0732">Signal</keyword>
<evidence type="ECO:0000256" key="1">
    <source>
        <dbReference type="SAM" id="SignalP"/>
    </source>
</evidence>
<sequence length="177" mass="19038">MRAKLLRMTRPLFYRSVLIALAFALSACASDEQTRVTDAATSPLSDLNLVRTKIPPVLLEARKQPYAIPAEATCEDLVAKVHELDVVLGPDFDAAPSGHETGLVEQGTNEAKNMAIGALRSTSENIIPFRGWVRRLSGAERHSQEVAAAIVAGTVRRAFIKGLMVAKPSCGTALTSR</sequence>
<reference evidence="2 3" key="1">
    <citation type="submission" date="2019-03" db="EMBL/GenBank/DDBJ databases">
        <title>Complete genome sequence of Ferrigenium kumadai strain An22, a microaerophilic iron-oxidizing bacterium isolated from a paddy field soil.</title>
        <authorList>
            <person name="Watanabe T."/>
            <person name="Asakawa S."/>
        </authorList>
    </citation>
    <scope>NUCLEOTIDE SEQUENCE [LARGE SCALE GENOMIC DNA]</scope>
    <source>
        <strain evidence="2 3">An22</strain>
    </source>
</reference>
<evidence type="ECO:0000313" key="2">
    <source>
        <dbReference type="EMBL" id="BBJ00688.1"/>
    </source>
</evidence>
<gene>
    <name evidence="2" type="ORF">FGKAn22_23800</name>
</gene>
<protein>
    <submittedName>
        <fullName evidence="2">Uncharacterized protein</fullName>
    </submittedName>
</protein>
<evidence type="ECO:0000313" key="3">
    <source>
        <dbReference type="Proteomes" id="UP001319121"/>
    </source>
</evidence>
<dbReference type="AlphaFoldDB" id="A0AAN1T1B4"/>
<dbReference type="KEGG" id="fku:FGKAn22_23800"/>
<organism evidence="2 3">
    <name type="scientific">Ferrigenium kumadai</name>
    <dbReference type="NCBI Taxonomy" id="1682490"/>
    <lineage>
        <taxon>Bacteria</taxon>
        <taxon>Pseudomonadati</taxon>
        <taxon>Pseudomonadota</taxon>
        <taxon>Betaproteobacteria</taxon>
        <taxon>Nitrosomonadales</taxon>
        <taxon>Gallionellaceae</taxon>
        <taxon>Ferrigenium</taxon>
    </lineage>
</organism>
<feature type="signal peptide" evidence="1">
    <location>
        <begin position="1"/>
        <end position="29"/>
    </location>
</feature>
<keyword evidence="3" id="KW-1185">Reference proteome</keyword>
<dbReference type="Proteomes" id="UP001319121">
    <property type="component" value="Chromosome"/>
</dbReference>
<name>A0AAN1T1B4_9PROT</name>
<dbReference type="PROSITE" id="PS51257">
    <property type="entry name" value="PROKAR_LIPOPROTEIN"/>
    <property type="match status" value="1"/>
</dbReference>
<accession>A0AAN1T1B4</accession>